<dbReference type="Gene3D" id="1.20.1740.10">
    <property type="entry name" value="Amino acid/polyamine transporter I"/>
    <property type="match status" value="1"/>
</dbReference>
<feature type="transmembrane region" description="Helical" evidence="7">
    <location>
        <begin position="360"/>
        <end position="378"/>
    </location>
</feature>
<keyword evidence="5 7" id="KW-0472">Membrane</keyword>
<evidence type="ECO:0000256" key="2">
    <source>
        <dbReference type="ARBA" id="ARBA00008572"/>
    </source>
</evidence>
<evidence type="ECO:0000256" key="1">
    <source>
        <dbReference type="ARBA" id="ARBA00004141"/>
    </source>
</evidence>
<feature type="transmembrane region" description="Helical" evidence="7">
    <location>
        <begin position="418"/>
        <end position="438"/>
    </location>
</feature>
<reference evidence="8 9" key="1">
    <citation type="journal article" date="2024" name="Nat. Commun.">
        <title>Phylogenomics reveals the evolutionary origins of lichenization in chlorophyte algae.</title>
        <authorList>
            <person name="Puginier C."/>
            <person name="Libourel C."/>
            <person name="Otte J."/>
            <person name="Skaloud P."/>
            <person name="Haon M."/>
            <person name="Grisel S."/>
            <person name="Petersen M."/>
            <person name="Berrin J.G."/>
            <person name="Delaux P.M."/>
            <person name="Dal Grande F."/>
            <person name="Keller J."/>
        </authorList>
    </citation>
    <scope>NUCLEOTIDE SEQUENCE [LARGE SCALE GENOMIC DNA]</scope>
    <source>
        <strain evidence="8 9">SAG 2043</strain>
    </source>
</reference>
<evidence type="ECO:0000313" key="8">
    <source>
        <dbReference type="EMBL" id="KAK9811336.1"/>
    </source>
</evidence>
<feature type="transmembrane region" description="Helical" evidence="7">
    <location>
        <begin position="38"/>
        <end position="58"/>
    </location>
</feature>
<feature type="transmembrane region" description="Helical" evidence="7">
    <location>
        <begin position="120"/>
        <end position="144"/>
    </location>
</feature>
<comment type="subcellular location">
    <subcellularLocation>
        <location evidence="1">Membrane</location>
        <topology evidence="1">Multi-pass membrane protein</topology>
    </subcellularLocation>
</comment>
<dbReference type="GO" id="GO:0015171">
    <property type="term" value="F:amino acid transmembrane transporter activity"/>
    <property type="evidence" value="ECO:0007669"/>
    <property type="project" value="TreeGrafter"/>
</dbReference>
<feature type="transmembrane region" description="Helical" evidence="7">
    <location>
        <begin position="472"/>
        <end position="492"/>
    </location>
</feature>
<gene>
    <name evidence="8" type="ORF">WJX72_002052</name>
</gene>
<keyword evidence="4 7" id="KW-1133">Transmembrane helix</keyword>
<evidence type="ECO:0000256" key="5">
    <source>
        <dbReference type="ARBA" id="ARBA00023136"/>
    </source>
</evidence>
<dbReference type="GO" id="GO:0005886">
    <property type="term" value="C:plasma membrane"/>
    <property type="evidence" value="ECO:0007669"/>
    <property type="project" value="TreeGrafter"/>
</dbReference>
<dbReference type="Proteomes" id="UP001489004">
    <property type="component" value="Unassembled WGS sequence"/>
</dbReference>
<evidence type="ECO:0000256" key="6">
    <source>
        <dbReference type="SAM" id="MobiDB-lite"/>
    </source>
</evidence>
<proteinExistence type="inferred from homology"/>
<comment type="caution">
    <text evidence="8">The sequence shown here is derived from an EMBL/GenBank/DDBJ whole genome shotgun (WGS) entry which is preliminary data.</text>
</comment>
<feature type="transmembrane region" description="Helical" evidence="7">
    <location>
        <begin position="228"/>
        <end position="252"/>
    </location>
</feature>
<feature type="transmembrane region" description="Helical" evidence="7">
    <location>
        <begin position="335"/>
        <end position="354"/>
    </location>
</feature>
<feature type="transmembrane region" description="Helical" evidence="7">
    <location>
        <begin position="188"/>
        <end position="207"/>
    </location>
</feature>
<feature type="region of interest" description="Disordered" evidence="6">
    <location>
        <begin position="537"/>
        <end position="626"/>
    </location>
</feature>
<keyword evidence="9" id="KW-1185">Reference proteome</keyword>
<feature type="transmembrane region" description="Helical" evidence="7">
    <location>
        <begin position="287"/>
        <end position="314"/>
    </location>
</feature>
<dbReference type="PANTHER" id="PTHR43243">
    <property type="entry name" value="INNER MEMBRANE TRANSPORTER YGJI-RELATED"/>
    <property type="match status" value="1"/>
</dbReference>
<dbReference type="InterPro" id="IPR002293">
    <property type="entry name" value="AA/rel_permease1"/>
</dbReference>
<dbReference type="AlphaFoldDB" id="A0AAW1PSC0"/>
<evidence type="ECO:0008006" key="10">
    <source>
        <dbReference type="Google" id="ProtNLM"/>
    </source>
</evidence>
<dbReference type="PANTHER" id="PTHR43243:SF41">
    <property type="entry name" value="CATIONIC AMINO ACID TRANSPORTER 7, CHLOROPLASTIC"/>
    <property type="match status" value="1"/>
</dbReference>
<evidence type="ECO:0000256" key="7">
    <source>
        <dbReference type="SAM" id="Phobius"/>
    </source>
</evidence>
<feature type="transmembrane region" description="Helical" evidence="7">
    <location>
        <begin position="445"/>
        <end position="466"/>
    </location>
</feature>
<protein>
    <recommendedName>
        <fullName evidence="10">Cationic amino acid transporter</fullName>
    </recommendedName>
</protein>
<dbReference type="Pfam" id="PF13520">
    <property type="entry name" value="AA_permease_2"/>
    <property type="match status" value="1"/>
</dbReference>
<name>A0AAW1PSC0_9CHLO</name>
<feature type="transmembrane region" description="Helical" evidence="7">
    <location>
        <begin position="7"/>
        <end position="32"/>
    </location>
</feature>
<feature type="transmembrane region" description="Helical" evidence="7">
    <location>
        <begin position="156"/>
        <end position="176"/>
    </location>
</feature>
<evidence type="ECO:0000256" key="3">
    <source>
        <dbReference type="ARBA" id="ARBA00022692"/>
    </source>
</evidence>
<feature type="transmembrane region" description="Helical" evidence="7">
    <location>
        <begin position="70"/>
        <end position="92"/>
    </location>
</feature>
<evidence type="ECO:0000256" key="4">
    <source>
        <dbReference type="ARBA" id="ARBA00022989"/>
    </source>
</evidence>
<dbReference type="PIRSF" id="PIRSF006060">
    <property type="entry name" value="AA_transporter"/>
    <property type="match status" value="1"/>
</dbReference>
<evidence type="ECO:0000313" key="9">
    <source>
        <dbReference type="Proteomes" id="UP001489004"/>
    </source>
</evidence>
<organism evidence="8 9">
    <name type="scientific">[Myrmecia] bisecta</name>
    <dbReference type="NCBI Taxonomy" id="41462"/>
    <lineage>
        <taxon>Eukaryota</taxon>
        <taxon>Viridiplantae</taxon>
        <taxon>Chlorophyta</taxon>
        <taxon>core chlorophytes</taxon>
        <taxon>Trebouxiophyceae</taxon>
        <taxon>Trebouxiales</taxon>
        <taxon>Trebouxiaceae</taxon>
        <taxon>Myrmecia</taxon>
    </lineage>
</organism>
<keyword evidence="3 7" id="KW-0812">Transmembrane</keyword>
<accession>A0AAW1PSC0</accession>
<comment type="similarity">
    <text evidence="2">Belongs to the amino acid-polyamine-organocation (APC) superfamily. Cationic amino acid transporter (CAT) (TC 2.A.3.3) family.</text>
</comment>
<feature type="transmembrane region" description="Helical" evidence="7">
    <location>
        <begin position="390"/>
        <end position="412"/>
    </location>
</feature>
<dbReference type="EMBL" id="JALJOR010000009">
    <property type="protein sequence ID" value="KAK9811336.1"/>
    <property type="molecule type" value="Genomic_DNA"/>
</dbReference>
<feature type="compositionally biased region" description="Polar residues" evidence="6">
    <location>
        <begin position="587"/>
        <end position="626"/>
    </location>
</feature>
<sequence>MKRCLGAVDLVMLGIGAIIGAGVFVLTGVAAAEHAGPAVVVSFLVAAFAALLSALSYTEFVVDLPIAGSAFNYISLTFGELAAWVVACNLILEYTLSAAAVARGFSAYMATLLGLHPTDVLIPLGIVKLDIMAFCVTALLAILLAKGTQESSRFNMVVSGSNLLVILFVICAAAPFAHTENLHPFAPFGVRGIFTAASVVFFSFIGFDTVATCAEETRNPAVDLPIGVIGSLLICAAFYVLMCLAICLMMPYSQIDINAPFSTAFLDIQSAADSTAKRGLLNFSARFVSFGAVTGIITSLLGTLIGQARIYVVLGRDCLLPPWLAVIHGERGTPVNATLLTGVTAGLLALLVDLEALAELVSIGTLFVFCMVSAGGLWRRYYAPGATRLAPLALALLSVVGLSIALSASYTFEAPVPVLVVFAVLWLLAAASLAFLPVAFVPTKFAVPLTPFTPALGILATIHLIGSLGWPAYVRFVVWLVVSLVVYALYSVHKAEERDRERVCSDCEELSPGRPQQAVDYNAVAEADVEVELGYKPGKQHADSSSHRGSGSSGGTPRMASSRSEPRMQADDYEAPSADRRHLLAHQESSTAMPRNLSNKSLRQAAQEGTFTRASSGGSSTLPDRQ</sequence>